<feature type="transmembrane region" description="Helical" evidence="18">
    <location>
        <begin position="59"/>
        <end position="77"/>
    </location>
</feature>
<dbReference type="Gene3D" id="3.40.50.1000">
    <property type="entry name" value="HAD superfamily/HAD-like"/>
    <property type="match status" value="1"/>
</dbReference>
<dbReference type="SMART" id="SM00831">
    <property type="entry name" value="Cation_ATPase_N"/>
    <property type="match status" value="1"/>
</dbReference>
<evidence type="ECO:0000256" key="7">
    <source>
        <dbReference type="ARBA" id="ARBA00022519"/>
    </source>
</evidence>
<sequence>MPQESTPFYARPTADVLKGLGTSAAGLSASEAAARLAAAGSGLGKKGGHSVLRLFFSQFKSPIILILIFAAVLSFFLDDQTDAIIILVIVGVSGLLGFWQERGAAGAVEKLLAMVETKGLALRDGQAVSIPFDEFVVGDVVCLDAGRGVPGDCLILTSKDLFANEAALTGETYPVEKCADPVAPDTPLAGRQNVLFMGTHVVSGTALAVVAATATATEFGKVSARLRVAPQETDFERGIRRFGFMLMEITLVMMTGIFALNVLFDKPVADSFLFSLALAVGLTPQLLPAIISVNLAAGAKRLAASKVIVRRLASIENFGAMNVLCSDKTGTLTDGAVHIKGAYDASGAESPRTFELAYVNGFFQSGFANPIDAAIREKGGVDVSGWEKLDEIPYDFVRKRLGILARRDGKNRLVVKGALSRVLDVCATAAMPDGSCVPLAQVRADIEKRFADYGREGLRCLGLAYRDMDQTRTADKADETDMVFAGFLTLWDPPKPGIAATVANLAAKGVRLKVITGDNRHVADSLGRQMGLETPVVLTGPDLRAMSPDALVARAGTVDVFAEVEPNQKEDIVRALQKAGFVVGFMGDGINDASAIKAADVGLSVDSAVDVAKEAADIVLLDPDLGVLENGVLLGRTTFANTLKYIFMATSANFGNMFSMAGASLFLPFLPLLPTQVLLTNLLTDLPEMTIASDSVDPDMIERPRRWDIRFIRNFMLVFGPLSSVFDCLTFVVLLHFLNASEALFQTGWFVESVVSAALIVLVVRTKKTMLTSRPSRLLLWATLAVVGVTVWLPFGPLAELFGFVPLPWAFLPALVGIVVLYVASAELAKRWFYRRFG</sequence>
<keyword evidence="7" id="KW-0997">Cell inner membrane</keyword>
<evidence type="ECO:0000256" key="6">
    <source>
        <dbReference type="ARBA" id="ARBA00022475"/>
    </source>
</evidence>
<keyword evidence="10" id="KW-0547">Nucleotide-binding</keyword>
<comment type="catalytic activity">
    <reaction evidence="17">
        <text>Mg(2+)(out) + ATP + H2O = Mg(2+)(in) + ADP + phosphate + H(+)</text>
        <dbReference type="Rhea" id="RHEA:10260"/>
        <dbReference type="ChEBI" id="CHEBI:15377"/>
        <dbReference type="ChEBI" id="CHEBI:15378"/>
        <dbReference type="ChEBI" id="CHEBI:18420"/>
        <dbReference type="ChEBI" id="CHEBI:30616"/>
        <dbReference type="ChEBI" id="CHEBI:43474"/>
        <dbReference type="ChEBI" id="CHEBI:456216"/>
        <dbReference type="EC" id="7.2.2.14"/>
    </reaction>
</comment>
<keyword evidence="9 18" id="KW-0812">Transmembrane</keyword>
<evidence type="ECO:0000256" key="1">
    <source>
        <dbReference type="ARBA" id="ARBA00003954"/>
    </source>
</evidence>
<feature type="transmembrane region" description="Helical" evidence="18">
    <location>
        <begin position="778"/>
        <end position="795"/>
    </location>
</feature>
<keyword evidence="6" id="KW-1003">Cell membrane</keyword>
<feature type="transmembrane region" description="Helical" evidence="18">
    <location>
        <begin position="83"/>
        <end position="99"/>
    </location>
</feature>
<dbReference type="InterPro" id="IPR006415">
    <property type="entry name" value="P-type_ATPase_IIIB"/>
</dbReference>
<dbReference type="SFLD" id="SFLDS00003">
    <property type="entry name" value="Haloacid_Dehalogenase"/>
    <property type="match status" value="1"/>
</dbReference>
<dbReference type="NCBIfam" id="TIGR01524">
    <property type="entry name" value="ATPase-IIIB_Mg"/>
    <property type="match status" value="1"/>
</dbReference>
<feature type="transmembrane region" description="Helical" evidence="18">
    <location>
        <begin position="242"/>
        <end position="264"/>
    </location>
</feature>
<dbReference type="InterPro" id="IPR059000">
    <property type="entry name" value="ATPase_P-type_domA"/>
</dbReference>
<dbReference type="SFLD" id="SFLDG00002">
    <property type="entry name" value="C1.7:_P-type_atpase_like"/>
    <property type="match status" value="1"/>
</dbReference>
<evidence type="ECO:0000256" key="18">
    <source>
        <dbReference type="SAM" id="Phobius"/>
    </source>
</evidence>
<dbReference type="Gene3D" id="2.70.150.10">
    <property type="entry name" value="Calcium-transporting ATPase, cytoplasmic transduction domain A"/>
    <property type="match status" value="1"/>
</dbReference>
<keyword evidence="15 18" id="KW-0472">Membrane</keyword>
<keyword evidence="12" id="KW-0460">Magnesium</keyword>
<evidence type="ECO:0000313" key="21">
    <source>
        <dbReference type="Proteomes" id="UP000469724"/>
    </source>
</evidence>
<dbReference type="SFLD" id="SFLDF00027">
    <property type="entry name" value="p-type_atpase"/>
    <property type="match status" value="1"/>
</dbReference>
<dbReference type="InterPro" id="IPR008250">
    <property type="entry name" value="ATPase_P-typ_transduc_dom_A_sf"/>
</dbReference>
<feature type="domain" description="Cation-transporting P-type ATPase N-terminal" evidence="19">
    <location>
        <begin position="7"/>
        <end position="79"/>
    </location>
</feature>
<evidence type="ECO:0000256" key="3">
    <source>
        <dbReference type="ARBA" id="ARBA00008746"/>
    </source>
</evidence>
<evidence type="ECO:0000256" key="2">
    <source>
        <dbReference type="ARBA" id="ARBA00004429"/>
    </source>
</evidence>
<comment type="subcellular location">
    <subcellularLocation>
        <location evidence="2">Cell inner membrane</location>
        <topology evidence="2">Multi-pass membrane protein</topology>
    </subcellularLocation>
</comment>
<evidence type="ECO:0000256" key="16">
    <source>
        <dbReference type="ARBA" id="ARBA00029806"/>
    </source>
</evidence>
<dbReference type="SUPFAM" id="SSF81653">
    <property type="entry name" value="Calcium ATPase, transduction domain A"/>
    <property type="match status" value="1"/>
</dbReference>
<dbReference type="InterPro" id="IPR023298">
    <property type="entry name" value="ATPase_P-typ_TM_dom_sf"/>
</dbReference>
<keyword evidence="14 18" id="KW-1133">Transmembrane helix</keyword>
<dbReference type="InterPro" id="IPR023214">
    <property type="entry name" value="HAD_sf"/>
</dbReference>
<organism evidence="20 21">
    <name type="scientific">Desulfolutivibrio sulfodismutans</name>
    <dbReference type="NCBI Taxonomy" id="63561"/>
    <lineage>
        <taxon>Bacteria</taxon>
        <taxon>Pseudomonadati</taxon>
        <taxon>Thermodesulfobacteriota</taxon>
        <taxon>Desulfovibrionia</taxon>
        <taxon>Desulfovibrionales</taxon>
        <taxon>Desulfovibrionaceae</taxon>
        <taxon>Desulfolutivibrio</taxon>
    </lineage>
</organism>
<dbReference type="Gene3D" id="3.40.1110.10">
    <property type="entry name" value="Calcium-transporting ATPase, cytoplasmic domain N"/>
    <property type="match status" value="1"/>
</dbReference>
<feature type="transmembrane region" description="Helical" evidence="18">
    <location>
        <begin position="807"/>
        <end position="829"/>
    </location>
</feature>
<evidence type="ECO:0000256" key="12">
    <source>
        <dbReference type="ARBA" id="ARBA00022842"/>
    </source>
</evidence>
<evidence type="ECO:0000256" key="4">
    <source>
        <dbReference type="ARBA" id="ARBA00012786"/>
    </source>
</evidence>
<dbReference type="InterPro" id="IPR036412">
    <property type="entry name" value="HAD-like_sf"/>
</dbReference>
<evidence type="ECO:0000256" key="17">
    <source>
        <dbReference type="ARBA" id="ARBA00047295"/>
    </source>
</evidence>
<dbReference type="PANTHER" id="PTHR42861">
    <property type="entry name" value="CALCIUM-TRANSPORTING ATPASE"/>
    <property type="match status" value="1"/>
</dbReference>
<dbReference type="InterPro" id="IPR023299">
    <property type="entry name" value="ATPase_P-typ_cyto_dom_N"/>
</dbReference>
<dbReference type="AlphaFoldDB" id="A0A7K3NIK5"/>
<keyword evidence="8" id="KW-0597">Phosphoprotein</keyword>
<dbReference type="Proteomes" id="UP000469724">
    <property type="component" value="Unassembled WGS sequence"/>
</dbReference>
<dbReference type="PROSITE" id="PS00154">
    <property type="entry name" value="ATPASE_E1_E2"/>
    <property type="match status" value="1"/>
</dbReference>
<comment type="similarity">
    <text evidence="3">Belongs to the cation transport ATPase (P-type) (TC 3.A.3) family. Type IIIB subfamily.</text>
</comment>
<dbReference type="Pfam" id="PF00689">
    <property type="entry name" value="Cation_ATPase_C"/>
    <property type="match status" value="1"/>
</dbReference>
<dbReference type="PRINTS" id="PR01836">
    <property type="entry name" value="MGATPASE"/>
</dbReference>
<accession>A0A7K3NIK5</accession>
<evidence type="ECO:0000313" key="20">
    <source>
        <dbReference type="EMBL" id="NDY55990.1"/>
    </source>
</evidence>
<dbReference type="EC" id="7.2.2.14" evidence="4"/>
<name>A0A7K3NIK5_9BACT</name>
<proteinExistence type="inferred from homology"/>
<feature type="transmembrane region" description="Helical" evidence="18">
    <location>
        <begin position="744"/>
        <end position="766"/>
    </location>
</feature>
<dbReference type="GO" id="GO:0005524">
    <property type="term" value="F:ATP binding"/>
    <property type="evidence" value="ECO:0007669"/>
    <property type="project" value="UniProtKB-KW"/>
</dbReference>
<dbReference type="InterPro" id="IPR044492">
    <property type="entry name" value="P_typ_ATPase_HD_dom"/>
</dbReference>
<evidence type="ECO:0000256" key="9">
    <source>
        <dbReference type="ARBA" id="ARBA00022692"/>
    </source>
</evidence>
<dbReference type="Pfam" id="PF00690">
    <property type="entry name" value="Cation_ATPase_N"/>
    <property type="match status" value="1"/>
</dbReference>
<evidence type="ECO:0000256" key="10">
    <source>
        <dbReference type="ARBA" id="ARBA00022741"/>
    </source>
</evidence>
<dbReference type="InterPro" id="IPR018303">
    <property type="entry name" value="ATPase_P-typ_P_site"/>
</dbReference>
<dbReference type="InterPro" id="IPR006068">
    <property type="entry name" value="ATPase_P-typ_cation-transptr_C"/>
</dbReference>
<dbReference type="EMBL" id="JAAGRQ010000012">
    <property type="protein sequence ID" value="NDY55990.1"/>
    <property type="molecule type" value="Genomic_DNA"/>
</dbReference>
<keyword evidence="21" id="KW-1185">Reference proteome</keyword>
<dbReference type="Gene3D" id="1.20.1110.10">
    <property type="entry name" value="Calcium-transporting ATPase, transmembrane domain"/>
    <property type="match status" value="1"/>
</dbReference>
<dbReference type="GO" id="GO:0015444">
    <property type="term" value="F:P-type magnesium transporter activity"/>
    <property type="evidence" value="ECO:0007669"/>
    <property type="project" value="UniProtKB-EC"/>
</dbReference>
<reference evidence="20 21" key="1">
    <citation type="submission" date="2020-02" db="EMBL/GenBank/DDBJ databases">
        <title>Comparative genomics of sulfur disproportionating microorganisms.</title>
        <authorList>
            <person name="Ward L.M."/>
            <person name="Bertran E."/>
            <person name="Johnston D.T."/>
        </authorList>
    </citation>
    <scope>NUCLEOTIDE SEQUENCE [LARGE SCALE GENOMIC DNA]</scope>
    <source>
        <strain evidence="20 21">DSM 3696</strain>
    </source>
</reference>
<dbReference type="GO" id="GO:0005886">
    <property type="term" value="C:plasma membrane"/>
    <property type="evidence" value="ECO:0007669"/>
    <property type="project" value="UniProtKB-SubCell"/>
</dbReference>
<dbReference type="NCBIfam" id="TIGR01494">
    <property type="entry name" value="ATPase_P-type"/>
    <property type="match status" value="2"/>
</dbReference>
<evidence type="ECO:0000256" key="8">
    <source>
        <dbReference type="ARBA" id="ARBA00022553"/>
    </source>
</evidence>
<dbReference type="RefSeq" id="WP_163301043.1">
    <property type="nucleotide sequence ID" value="NZ_JAAGRQ010000012.1"/>
</dbReference>
<feature type="transmembrane region" description="Helical" evidence="18">
    <location>
        <begin position="715"/>
        <end position="738"/>
    </location>
</feature>
<feature type="transmembrane region" description="Helical" evidence="18">
    <location>
        <begin position="276"/>
        <end position="297"/>
    </location>
</feature>
<evidence type="ECO:0000256" key="13">
    <source>
        <dbReference type="ARBA" id="ARBA00022967"/>
    </source>
</evidence>
<protein>
    <recommendedName>
        <fullName evidence="5">Magnesium-transporting ATPase, P-type 1</fullName>
        <ecNumber evidence="4">7.2.2.14</ecNumber>
    </recommendedName>
    <alternativeName>
        <fullName evidence="16">Mg(2+) transport ATPase, P-type 1</fullName>
    </alternativeName>
</protein>
<evidence type="ECO:0000256" key="14">
    <source>
        <dbReference type="ARBA" id="ARBA00022989"/>
    </source>
</evidence>
<dbReference type="Pfam" id="PF00122">
    <property type="entry name" value="E1-E2_ATPase"/>
    <property type="match status" value="1"/>
</dbReference>
<gene>
    <name evidence="20" type="primary">mgtA</name>
    <name evidence="20" type="ORF">G3N56_04425</name>
</gene>
<comment type="caution">
    <text evidence="20">The sequence shown here is derived from an EMBL/GenBank/DDBJ whole genome shotgun (WGS) entry which is preliminary data.</text>
</comment>
<dbReference type="InterPro" id="IPR001757">
    <property type="entry name" value="P_typ_ATPase"/>
</dbReference>
<keyword evidence="11" id="KW-0067">ATP-binding</keyword>
<dbReference type="GO" id="GO:0016887">
    <property type="term" value="F:ATP hydrolysis activity"/>
    <property type="evidence" value="ECO:0007669"/>
    <property type="project" value="InterPro"/>
</dbReference>
<dbReference type="SUPFAM" id="SSF81665">
    <property type="entry name" value="Calcium ATPase, transmembrane domain M"/>
    <property type="match status" value="1"/>
</dbReference>
<evidence type="ECO:0000256" key="11">
    <source>
        <dbReference type="ARBA" id="ARBA00022840"/>
    </source>
</evidence>
<dbReference type="InterPro" id="IPR004014">
    <property type="entry name" value="ATPase_P-typ_cation-transptr_N"/>
</dbReference>
<evidence type="ECO:0000256" key="15">
    <source>
        <dbReference type="ARBA" id="ARBA00023136"/>
    </source>
</evidence>
<dbReference type="SUPFAM" id="SSF56784">
    <property type="entry name" value="HAD-like"/>
    <property type="match status" value="1"/>
</dbReference>
<comment type="function">
    <text evidence="1">Mediates magnesium influx to the cytosol.</text>
</comment>
<evidence type="ECO:0000259" key="19">
    <source>
        <dbReference type="SMART" id="SM00831"/>
    </source>
</evidence>
<evidence type="ECO:0000256" key="5">
    <source>
        <dbReference type="ARBA" id="ARBA00013555"/>
    </source>
</evidence>
<dbReference type="Pfam" id="PF13246">
    <property type="entry name" value="Cation_ATPase"/>
    <property type="match status" value="1"/>
</dbReference>
<keyword evidence="13" id="KW-1278">Translocase</keyword>